<evidence type="ECO:0000256" key="4">
    <source>
        <dbReference type="ARBA" id="ARBA00022692"/>
    </source>
</evidence>
<keyword evidence="5 7" id="KW-1133">Transmembrane helix</keyword>
<comment type="subcellular location">
    <subcellularLocation>
        <location evidence="1">Cell membrane</location>
        <topology evidence="1">Multi-pass membrane protein</topology>
    </subcellularLocation>
</comment>
<dbReference type="Pfam" id="PF03916">
    <property type="entry name" value="NrfD"/>
    <property type="match status" value="1"/>
</dbReference>
<dbReference type="Proteomes" id="UP000186102">
    <property type="component" value="Unassembled WGS sequence"/>
</dbReference>
<dbReference type="RefSeq" id="WP_075366398.1">
    <property type="nucleotide sequence ID" value="NZ_MLBF01000041.1"/>
</dbReference>
<dbReference type="GO" id="GO:0005886">
    <property type="term" value="C:plasma membrane"/>
    <property type="evidence" value="ECO:0007669"/>
    <property type="project" value="UniProtKB-SubCell"/>
</dbReference>
<accession>A0A1Q8QMP8</accession>
<feature type="transmembrane region" description="Helical" evidence="7">
    <location>
        <begin position="7"/>
        <end position="31"/>
    </location>
</feature>
<evidence type="ECO:0000256" key="1">
    <source>
        <dbReference type="ARBA" id="ARBA00004651"/>
    </source>
</evidence>
<dbReference type="EMBL" id="MLBF01000041">
    <property type="protein sequence ID" value="OLN28607.1"/>
    <property type="molecule type" value="Genomic_DNA"/>
</dbReference>
<reference evidence="8 9" key="1">
    <citation type="submission" date="2016-09" db="EMBL/GenBank/DDBJ databases">
        <title>Complete genome of Desulfosporosinus sp. OL.</title>
        <authorList>
            <person name="Mardanov A."/>
            <person name="Beletsky A."/>
            <person name="Panova A."/>
            <person name="Karnachuk O."/>
            <person name="Ravin N."/>
        </authorList>
    </citation>
    <scope>NUCLEOTIDE SEQUENCE [LARGE SCALE GENOMIC DNA]</scope>
    <source>
        <strain evidence="8 9">OL</strain>
    </source>
</reference>
<feature type="transmembrane region" description="Helical" evidence="7">
    <location>
        <begin position="80"/>
        <end position="99"/>
    </location>
</feature>
<keyword evidence="3" id="KW-1003">Cell membrane</keyword>
<name>A0A1Q8QMP8_9FIRM</name>
<comment type="similarity">
    <text evidence="2">Belongs to the NrfD family.</text>
</comment>
<evidence type="ECO:0000256" key="5">
    <source>
        <dbReference type="ARBA" id="ARBA00022989"/>
    </source>
</evidence>
<gene>
    <name evidence="8" type="ORF">DSOL_3985</name>
</gene>
<dbReference type="InterPro" id="IPR005614">
    <property type="entry name" value="NrfD-like"/>
</dbReference>
<evidence type="ECO:0000313" key="9">
    <source>
        <dbReference type="Proteomes" id="UP000186102"/>
    </source>
</evidence>
<evidence type="ECO:0000313" key="8">
    <source>
        <dbReference type="EMBL" id="OLN28607.1"/>
    </source>
</evidence>
<proteinExistence type="inferred from homology"/>
<keyword evidence="9" id="KW-1185">Reference proteome</keyword>
<feature type="transmembrane region" description="Helical" evidence="7">
    <location>
        <begin position="37"/>
        <end position="59"/>
    </location>
</feature>
<evidence type="ECO:0000256" key="7">
    <source>
        <dbReference type="SAM" id="Phobius"/>
    </source>
</evidence>
<keyword evidence="4 7" id="KW-0812">Transmembrane</keyword>
<organism evidence="8 9">
    <name type="scientific">Desulfosporosinus metallidurans</name>
    <dbReference type="NCBI Taxonomy" id="1888891"/>
    <lineage>
        <taxon>Bacteria</taxon>
        <taxon>Bacillati</taxon>
        <taxon>Bacillota</taxon>
        <taxon>Clostridia</taxon>
        <taxon>Eubacteriales</taxon>
        <taxon>Desulfitobacteriaceae</taxon>
        <taxon>Desulfosporosinus</taxon>
    </lineage>
</organism>
<evidence type="ECO:0000256" key="6">
    <source>
        <dbReference type="ARBA" id="ARBA00023136"/>
    </source>
</evidence>
<sequence length="139" mass="15456">MVKDAKIVKFLLTLGVPLALMVHGYTGFILADIQSRALWHTGLIPLIFLMSAMRINFVIGGQQIPLSGDTLNPYTVDLKHLIFITLFTIAELTILYLAFRILPVYGLLKAKSTPDLYQKAALSKGSSHIRNKPSKYHSS</sequence>
<protein>
    <submittedName>
        <fullName evidence="8">Tetrathionate reductase subunit C</fullName>
    </submittedName>
</protein>
<dbReference type="AlphaFoldDB" id="A0A1Q8QMP8"/>
<keyword evidence="6 7" id="KW-0472">Membrane</keyword>
<comment type="caution">
    <text evidence="8">The sequence shown here is derived from an EMBL/GenBank/DDBJ whole genome shotgun (WGS) entry which is preliminary data.</text>
</comment>
<evidence type="ECO:0000256" key="2">
    <source>
        <dbReference type="ARBA" id="ARBA00008929"/>
    </source>
</evidence>
<evidence type="ECO:0000256" key="3">
    <source>
        <dbReference type="ARBA" id="ARBA00022475"/>
    </source>
</evidence>
<dbReference type="Gene3D" id="1.20.1630.10">
    <property type="entry name" value="Formate dehydrogenase/DMSO reductase domain"/>
    <property type="match status" value="1"/>
</dbReference>
<dbReference type="STRING" id="1888891.DSOL_3985"/>